<evidence type="ECO:0000313" key="2">
    <source>
        <dbReference type="Proteomes" id="UP000076154"/>
    </source>
</evidence>
<reference evidence="1" key="1">
    <citation type="submission" date="2018-04" db="EMBL/GenBank/DDBJ databases">
        <title>Whole genome sequencing of Hypsizygus marmoreus.</title>
        <authorList>
            <person name="Choi I.-G."/>
            <person name="Min B."/>
            <person name="Kim J.-G."/>
            <person name="Kim S."/>
            <person name="Oh Y.-L."/>
            <person name="Kong W.-S."/>
            <person name="Park H."/>
            <person name="Jeong J."/>
            <person name="Song E.-S."/>
        </authorList>
    </citation>
    <scope>NUCLEOTIDE SEQUENCE [LARGE SCALE GENOMIC DNA]</scope>
    <source>
        <strain evidence="1">51987-8</strain>
    </source>
</reference>
<dbReference type="AlphaFoldDB" id="A0A369JV24"/>
<comment type="caution">
    <text evidence="1">The sequence shown here is derived from an EMBL/GenBank/DDBJ whole genome shotgun (WGS) entry which is preliminary data.</text>
</comment>
<name>A0A369JV24_HYPMA</name>
<keyword evidence="2" id="KW-1185">Reference proteome</keyword>
<sequence length="99" mass="11252">MPGRCSSLLSYLGSQVSFFCQGTNFTLQFPVLSGNEQHPLVDLDEYWEEQCLLLSTRFTVDKTGNGNDPCSSTRYPDVSLTQRYSLDNKYKLATEWLPT</sequence>
<protein>
    <submittedName>
        <fullName evidence="1">Uncharacterized protein</fullName>
    </submittedName>
</protein>
<accession>A0A369JV24</accession>
<dbReference type="EMBL" id="LUEZ02000040">
    <property type="protein sequence ID" value="RDB26189.1"/>
    <property type="molecule type" value="Genomic_DNA"/>
</dbReference>
<proteinExistence type="predicted"/>
<organism evidence="1 2">
    <name type="scientific">Hypsizygus marmoreus</name>
    <name type="common">White beech mushroom</name>
    <name type="synonym">Agaricus marmoreus</name>
    <dbReference type="NCBI Taxonomy" id="39966"/>
    <lineage>
        <taxon>Eukaryota</taxon>
        <taxon>Fungi</taxon>
        <taxon>Dikarya</taxon>
        <taxon>Basidiomycota</taxon>
        <taxon>Agaricomycotina</taxon>
        <taxon>Agaricomycetes</taxon>
        <taxon>Agaricomycetidae</taxon>
        <taxon>Agaricales</taxon>
        <taxon>Tricholomatineae</taxon>
        <taxon>Lyophyllaceae</taxon>
        <taxon>Hypsizygus</taxon>
    </lineage>
</organism>
<gene>
    <name evidence="1" type="ORF">Hypma_006672</name>
</gene>
<evidence type="ECO:0000313" key="1">
    <source>
        <dbReference type="EMBL" id="RDB26189.1"/>
    </source>
</evidence>
<dbReference type="InParanoid" id="A0A369JV24"/>
<dbReference type="Proteomes" id="UP000076154">
    <property type="component" value="Unassembled WGS sequence"/>
</dbReference>